<dbReference type="InterPro" id="IPR053167">
    <property type="entry name" value="Spore_coat_component"/>
</dbReference>
<reference evidence="3" key="1">
    <citation type="journal article" date="2018" name="Front. Microbiol.">
        <title>Genome-Based Analysis Reveals the Taxonomy and Diversity of the Family Idiomarinaceae.</title>
        <authorList>
            <person name="Liu Y."/>
            <person name="Lai Q."/>
            <person name="Shao Z."/>
        </authorList>
    </citation>
    <scope>NUCLEOTIDE SEQUENCE [LARGE SCALE GENOMIC DNA]</scope>
    <source>
        <strain evidence="3">F23</strain>
    </source>
</reference>
<dbReference type="InterPro" id="IPR007893">
    <property type="entry name" value="Spore_coat_U/FanG"/>
</dbReference>
<evidence type="ECO:0000313" key="3">
    <source>
        <dbReference type="Proteomes" id="UP000287330"/>
    </source>
</evidence>
<dbReference type="Proteomes" id="UP000287330">
    <property type="component" value="Unassembled WGS sequence"/>
</dbReference>
<protein>
    <recommendedName>
        <fullName evidence="1">Spore coat protein U/FanG domain-containing protein</fullName>
    </recommendedName>
</protein>
<gene>
    <name evidence="2" type="ORF">CWE25_09300</name>
</gene>
<dbReference type="OrthoDB" id="8901110at2"/>
<keyword evidence="3" id="KW-1185">Reference proteome</keyword>
<feature type="domain" description="Spore coat protein U/FanG" evidence="1">
    <location>
        <begin position="189"/>
        <end position="315"/>
    </location>
</feature>
<evidence type="ECO:0000259" key="1">
    <source>
        <dbReference type="Pfam" id="PF05229"/>
    </source>
</evidence>
<comment type="caution">
    <text evidence="2">The sequence shown here is derived from an EMBL/GenBank/DDBJ whole genome shotgun (WGS) entry which is preliminary data.</text>
</comment>
<proteinExistence type="predicted"/>
<sequence length="318" mass="34389">MSATRRGDSSVKQIVGLFLFILSSIVNTAYAACSVSALPNFEFGLEVESFMAQSQMLTTNSYADIDCNRSLELGLLPRANLRVQAAQSVNGFVMRNILGDEVAYQISPDPNFSVALVTVGDEVMVTDANLLSIVSGGNLRLPLWARTNTANLSEGLYTDSILLHFRGRFCDLSVTTICLNPEYLDIQVSVQLQLGIEKACVIDVPDTLDLGQAADVQDVSVTDLPISVKCTTRQNFQISAGLGLHAAQNRRLANGEGSFIDYEIWQPNNAERLSSETPLAGNGTGFFQTFNAQVEVIDNGTIPEVGAYSDQVVVTVSF</sequence>
<dbReference type="PANTHER" id="PTHR37089:SF1">
    <property type="entry name" value="MEMBRANE PROTEIN"/>
    <property type="match status" value="1"/>
</dbReference>
<name>A0A432XV83_9GAMM</name>
<accession>A0A432XV83</accession>
<dbReference type="PANTHER" id="PTHR37089">
    <property type="entry name" value="PROTEIN U-RELATED"/>
    <property type="match status" value="1"/>
</dbReference>
<dbReference type="AlphaFoldDB" id="A0A432XV83"/>
<evidence type="ECO:0000313" key="2">
    <source>
        <dbReference type="EMBL" id="RUO52514.1"/>
    </source>
</evidence>
<dbReference type="Pfam" id="PF05229">
    <property type="entry name" value="SCPU"/>
    <property type="match status" value="2"/>
</dbReference>
<dbReference type="EMBL" id="PIPV01000007">
    <property type="protein sequence ID" value="RUO52514.1"/>
    <property type="molecule type" value="Genomic_DNA"/>
</dbReference>
<organism evidence="2 3">
    <name type="scientific">Idiomarina fontislapidosi</name>
    <dbReference type="NCBI Taxonomy" id="263723"/>
    <lineage>
        <taxon>Bacteria</taxon>
        <taxon>Pseudomonadati</taxon>
        <taxon>Pseudomonadota</taxon>
        <taxon>Gammaproteobacteria</taxon>
        <taxon>Alteromonadales</taxon>
        <taxon>Idiomarinaceae</taxon>
        <taxon>Idiomarina</taxon>
    </lineage>
</organism>
<feature type="domain" description="Spore coat protein U/FanG" evidence="1">
    <location>
        <begin position="27"/>
        <end position="161"/>
    </location>
</feature>